<comment type="similarity">
    <text evidence="1">Belongs to the arrestin family.</text>
</comment>
<keyword evidence="5" id="KW-1185">Reference proteome</keyword>
<dbReference type="Proteomes" id="UP000314294">
    <property type="component" value="Unassembled WGS sequence"/>
</dbReference>
<accession>A0A4Z2HN52</accession>
<dbReference type="InterPro" id="IPR050357">
    <property type="entry name" value="Arrestin_domain-protein"/>
</dbReference>
<sequence length="467" mass="51052">MGGWVACGAVSTMPAIQSLTLTYDALNENETFSEGDLLTGKVTLALLKETPVESLTVKAKGDADVSWTKKSGDRTHTYSAHKRYFKLKQFLIPEDSRETVVPKGIHVYKFSLHIPPGSMPSSFKGSHGKIVYKLEVKLSRSWRMDRTVQKDIRFVSKSYPNLHSLMSRQVGSTRKEMGLFSKGHVHMDVTVDKSAYAPGETLVTVAKINNSSSSEMIPKFSVTQNVVYRANSSTKHESHVIHKAVDKGIKSQTQKTVYLDISFAFDPEITFPVVIIPPDLAPGRQPGGAEGPYPAGAAGGPSNSDFPPSAASRDPYPVSPHSGTTSRYPGAQRYAAPPVYRDNSLAYAGPPGVYSAHPAHVNGGYHNPSPQLASPYGYPFSPSSTSSVLHPPPSAPTFPPPPSAPSAPFLLPPSPFLQLPLHTTSCLSHRWRTQTFWVNRMKLLRNILSCSRLLRLTNRGQNNREYA</sequence>
<dbReference type="PANTHER" id="PTHR11188:SF135">
    <property type="entry name" value="ARRESTIN DOMAIN CONTAINING 3-LIKE-RELATED"/>
    <property type="match status" value="1"/>
</dbReference>
<proteinExistence type="inferred from homology"/>
<evidence type="ECO:0000259" key="3">
    <source>
        <dbReference type="SMART" id="SM01017"/>
    </source>
</evidence>
<comment type="caution">
    <text evidence="4">The sequence shown here is derived from an EMBL/GenBank/DDBJ whole genome shotgun (WGS) entry which is preliminary data.</text>
</comment>
<dbReference type="GO" id="GO:0005886">
    <property type="term" value="C:plasma membrane"/>
    <property type="evidence" value="ECO:0007669"/>
    <property type="project" value="TreeGrafter"/>
</dbReference>
<protein>
    <submittedName>
        <fullName evidence="4">Arrestin domain-containing protein 3</fullName>
    </submittedName>
</protein>
<dbReference type="GO" id="GO:0005737">
    <property type="term" value="C:cytoplasm"/>
    <property type="evidence" value="ECO:0007669"/>
    <property type="project" value="TreeGrafter"/>
</dbReference>
<dbReference type="InterPro" id="IPR011021">
    <property type="entry name" value="Arrestin-like_N"/>
</dbReference>
<dbReference type="OrthoDB" id="7785529at2759"/>
<dbReference type="InterPro" id="IPR011022">
    <property type="entry name" value="Arrestin_C-like"/>
</dbReference>
<dbReference type="SUPFAM" id="SSF81296">
    <property type="entry name" value="E set domains"/>
    <property type="match status" value="2"/>
</dbReference>
<dbReference type="Pfam" id="PF00339">
    <property type="entry name" value="Arrestin_N"/>
    <property type="match status" value="1"/>
</dbReference>
<dbReference type="InterPro" id="IPR014752">
    <property type="entry name" value="Arrestin-like_C"/>
</dbReference>
<feature type="domain" description="Arrestin C-terminal-like" evidence="3">
    <location>
        <begin position="181"/>
        <end position="278"/>
    </location>
</feature>
<evidence type="ECO:0000313" key="5">
    <source>
        <dbReference type="Proteomes" id="UP000314294"/>
    </source>
</evidence>
<organism evidence="4 5">
    <name type="scientific">Liparis tanakae</name>
    <name type="common">Tanaka's snailfish</name>
    <dbReference type="NCBI Taxonomy" id="230148"/>
    <lineage>
        <taxon>Eukaryota</taxon>
        <taxon>Metazoa</taxon>
        <taxon>Chordata</taxon>
        <taxon>Craniata</taxon>
        <taxon>Vertebrata</taxon>
        <taxon>Euteleostomi</taxon>
        <taxon>Actinopterygii</taxon>
        <taxon>Neopterygii</taxon>
        <taxon>Teleostei</taxon>
        <taxon>Neoteleostei</taxon>
        <taxon>Acanthomorphata</taxon>
        <taxon>Eupercaria</taxon>
        <taxon>Perciformes</taxon>
        <taxon>Cottioidei</taxon>
        <taxon>Cottales</taxon>
        <taxon>Liparidae</taxon>
        <taxon>Liparis</taxon>
    </lineage>
</organism>
<name>A0A4Z2HN52_9TELE</name>
<dbReference type="Gene3D" id="2.60.40.640">
    <property type="match status" value="2"/>
</dbReference>
<dbReference type="EMBL" id="SRLO01000211">
    <property type="protein sequence ID" value="TNN67020.1"/>
    <property type="molecule type" value="Genomic_DNA"/>
</dbReference>
<feature type="compositionally biased region" description="Pro residues" evidence="2">
    <location>
        <begin position="390"/>
        <end position="402"/>
    </location>
</feature>
<evidence type="ECO:0000256" key="2">
    <source>
        <dbReference type="SAM" id="MobiDB-lite"/>
    </source>
</evidence>
<reference evidence="4 5" key="1">
    <citation type="submission" date="2019-03" db="EMBL/GenBank/DDBJ databases">
        <title>First draft genome of Liparis tanakae, snailfish: a comprehensive survey of snailfish specific genes.</title>
        <authorList>
            <person name="Kim W."/>
            <person name="Song I."/>
            <person name="Jeong J.-H."/>
            <person name="Kim D."/>
            <person name="Kim S."/>
            <person name="Ryu S."/>
            <person name="Song J.Y."/>
            <person name="Lee S.K."/>
        </authorList>
    </citation>
    <scope>NUCLEOTIDE SEQUENCE [LARGE SCALE GENOMIC DNA]</scope>
    <source>
        <tissue evidence="4">Muscle</tissue>
    </source>
</reference>
<evidence type="ECO:0000256" key="1">
    <source>
        <dbReference type="ARBA" id="ARBA00005298"/>
    </source>
</evidence>
<dbReference type="Pfam" id="PF02752">
    <property type="entry name" value="Arrestin_C"/>
    <property type="match status" value="1"/>
</dbReference>
<dbReference type="PANTHER" id="PTHR11188">
    <property type="entry name" value="ARRESTIN DOMAIN CONTAINING PROTEIN"/>
    <property type="match status" value="1"/>
</dbReference>
<dbReference type="SMART" id="SM01017">
    <property type="entry name" value="Arrestin_C"/>
    <property type="match status" value="1"/>
</dbReference>
<dbReference type="GO" id="GO:0007399">
    <property type="term" value="P:nervous system development"/>
    <property type="evidence" value="ECO:0007669"/>
    <property type="project" value="UniProtKB-ARBA"/>
</dbReference>
<evidence type="ECO:0000313" key="4">
    <source>
        <dbReference type="EMBL" id="TNN67020.1"/>
    </source>
</evidence>
<feature type="region of interest" description="Disordered" evidence="2">
    <location>
        <begin position="282"/>
        <end position="332"/>
    </location>
</feature>
<dbReference type="GO" id="GO:0015031">
    <property type="term" value="P:protein transport"/>
    <property type="evidence" value="ECO:0007669"/>
    <property type="project" value="TreeGrafter"/>
</dbReference>
<dbReference type="AlphaFoldDB" id="A0A4Z2HN52"/>
<dbReference type="InterPro" id="IPR014756">
    <property type="entry name" value="Ig_E-set"/>
</dbReference>
<gene>
    <name evidence="4" type="primary">Arrdc3_1</name>
    <name evidence="4" type="ORF">EYF80_022793</name>
</gene>
<feature type="region of interest" description="Disordered" evidence="2">
    <location>
        <begin position="383"/>
        <end position="402"/>
    </location>
</feature>